<protein>
    <recommendedName>
        <fullName evidence="2">Inner membrane component domain-containing protein</fullName>
    </recommendedName>
</protein>
<organism evidence="3 4">
    <name type="scientific">Dimargaris cristalligena</name>
    <dbReference type="NCBI Taxonomy" id="215637"/>
    <lineage>
        <taxon>Eukaryota</taxon>
        <taxon>Fungi</taxon>
        <taxon>Fungi incertae sedis</taxon>
        <taxon>Zoopagomycota</taxon>
        <taxon>Kickxellomycotina</taxon>
        <taxon>Dimargaritomycetes</taxon>
        <taxon>Dimargaritales</taxon>
        <taxon>Dimargaritaceae</taxon>
        <taxon>Dimargaris</taxon>
    </lineage>
</organism>
<keyword evidence="4" id="KW-1185">Reference proteome</keyword>
<evidence type="ECO:0000313" key="3">
    <source>
        <dbReference type="EMBL" id="RKP37640.1"/>
    </source>
</evidence>
<dbReference type="InterPro" id="IPR052937">
    <property type="entry name" value="Inner_membrane_protein"/>
</dbReference>
<dbReference type="InterPro" id="IPR005185">
    <property type="entry name" value="YccF"/>
</dbReference>
<dbReference type="Pfam" id="PF03733">
    <property type="entry name" value="YccF"/>
    <property type="match status" value="2"/>
</dbReference>
<gene>
    <name evidence="3" type="ORF">BJ085DRAFT_29748</name>
</gene>
<reference evidence="4" key="1">
    <citation type="journal article" date="2018" name="Nat. Microbiol.">
        <title>Leveraging single-cell genomics to expand the fungal tree of life.</title>
        <authorList>
            <person name="Ahrendt S.R."/>
            <person name="Quandt C.A."/>
            <person name="Ciobanu D."/>
            <person name="Clum A."/>
            <person name="Salamov A."/>
            <person name="Andreopoulos B."/>
            <person name="Cheng J.F."/>
            <person name="Woyke T."/>
            <person name="Pelin A."/>
            <person name="Henrissat B."/>
            <person name="Reynolds N.K."/>
            <person name="Benny G.L."/>
            <person name="Smith M.E."/>
            <person name="James T.Y."/>
            <person name="Grigoriev I.V."/>
        </authorList>
    </citation>
    <scope>NUCLEOTIDE SEQUENCE [LARGE SCALE GENOMIC DNA]</scope>
    <source>
        <strain evidence="4">RSA 468</strain>
    </source>
</reference>
<evidence type="ECO:0000313" key="4">
    <source>
        <dbReference type="Proteomes" id="UP000268162"/>
    </source>
</evidence>
<dbReference type="OrthoDB" id="16982at2759"/>
<evidence type="ECO:0000259" key="2">
    <source>
        <dbReference type="Pfam" id="PF03733"/>
    </source>
</evidence>
<dbReference type="NCBIfam" id="NF008740">
    <property type="entry name" value="PRK11770.1-2"/>
    <property type="match status" value="1"/>
</dbReference>
<feature type="domain" description="Inner membrane component" evidence="2">
    <location>
        <begin position="7"/>
        <end position="57"/>
    </location>
</feature>
<name>A0A4P9ZY09_9FUNG</name>
<dbReference type="Proteomes" id="UP000268162">
    <property type="component" value="Unassembled WGS sequence"/>
</dbReference>
<dbReference type="PANTHER" id="PTHR42903">
    <property type="entry name" value="INNER MEMBRANE PROTEIN YCCF"/>
    <property type="match status" value="1"/>
</dbReference>
<dbReference type="AlphaFoldDB" id="A0A4P9ZY09"/>
<sequence length="134" mass="14742">MGACSLFGNIIWVILGGWIYFLYYALGGCLFCITIIGIPFGMECFKLSLVALWPFGKSIDWNLRSAGCLSTVFNVIWLVLLGWHLCLIHLGLMLLFAVTIVGLPWAKQCWKLAKVALWPFGTSITRGGASPAVV</sequence>
<feature type="transmembrane region" description="Helical" evidence="1">
    <location>
        <begin position="75"/>
        <end position="103"/>
    </location>
</feature>
<keyword evidence="1" id="KW-1133">Transmembrane helix</keyword>
<keyword evidence="1" id="KW-0472">Membrane</keyword>
<feature type="domain" description="Inner membrane component" evidence="2">
    <location>
        <begin position="72"/>
        <end position="121"/>
    </location>
</feature>
<proteinExistence type="predicted"/>
<dbReference type="PANTHER" id="PTHR42903:SF1">
    <property type="entry name" value="INNER MEMBRANE PROTEIN YCCF"/>
    <property type="match status" value="1"/>
</dbReference>
<feature type="transmembrane region" description="Helical" evidence="1">
    <location>
        <begin position="6"/>
        <end position="23"/>
    </location>
</feature>
<keyword evidence="1" id="KW-0812">Transmembrane</keyword>
<dbReference type="EMBL" id="ML002465">
    <property type="protein sequence ID" value="RKP37640.1"/>
    <property type="molecule type" value="Genomic_DNA"/>
</dbReference>
<accession>A0A4P9ZY09</accession>
<dbReference type="GO" id="GO:0005886">
    <property type="term" value="C:plasma membrane"/>
    <property type="evidence" value="ECO:0007669"/>
    <property type="project" value="TreeGrafter"/>
</dbReference>
<evidence type="ECO:0000256" key="1">
    <source>
        <dbReference type="SAM" id="Phobius"/>
    </source>
</evidence>